<dbReference type="Proteomes" id="UP000001601">
    <property type="component" value="Unassembled WGS sequence"/>
</dbReference>
<dbReference type="STRING" id="398720.MED217_12389"/>
<feature type="transmembrane region" description="Helical" evidence="1">
    <location>
        <begin position="56"/>
        <end position="75"/>
    </location>
</feature>
<dbReference type="RefSeq" id="WP_009780834.1">
    <property type="nucleotide sequence ID" value="NZ_CH672395.1"/>
</dbReference>
<dbReference type="AlphaFoldDB" id="A3XLC4"/>
<dbReference type="eggNOG" id="ENOG502ZYXC">
    <property type="taxonomic scope" value="Bacteria"/>
</dbReference>
<protein>
    <submittedName>
        <fullName evidence="2">Uncharacterized protein</fullName>
    </submittedName>
</protein>
<comment type="caution">
    <text evidence="2">The sequence shown here is derived from an EMBL/GenBank/DDBJ whole genome shotgun (WGS) entry which is preliminary data.</text>
</comment>
<gene>
    <name evidence="2" type="ORF">MED217_12389</name>
</gene>
<evidence type="ECO:0000313" key="3">
    <source>
        <dbReference type="Proteomes" id="UP000001601"/>
    </source>
</evidence>
<reference evidence="2 3" key="1">
    <citation type="journal article" date="2007" name="Nature">
        <title>Light stimulates growth of proteorhodopsin-containing marine Flavobacteria.</title>
        <authorList>
            <person name="Gomez-Consarnau L."/>
            <person name="Gonzalez J.M."/>
            <person name="Coll-Llado M."/>
            <person name="Gourdon P."/>
            <person name="Pascher T."/>
            <person name="Neutze R."/>
            <person name="Pedros-Alio C."/>
            <person name="Pinhassi J."/>
        </authorList>
    </citation>
    <scope>NUCLEOTIDE SEQUENCE [LARGE SCALE GENOMIC DNA]</scope>
    <source>
        <strain evidence="2 3">MED217</strain>
    </source>
</reference>
<keyword evidence="1" id="KW-0812">Transmembrane</keyword>
<keyword evidence="1" id="KW-0472">Membrane</keyword>
<sequence>MRLDEKDRKFVKDWKEKREGKFQFILGIVLQVILGALTYKLVITYFSGSMFDQMDFVLFGAIGLILGIVVGFLKYRKNEKRYARLTR</sequence>
<organism evidence="2 3">
    <name type="scientific">Leeuwenhoekiella blandensis (strain CECT 7118 / CCUG 51940 / KCTC 22103 / MED217)</name>
    <name type="common">Flavobacterium sp. (strain MED217)</name>
    <dbReference type="NCBI Taxonomy" id="398720"/>
    <lineage>
        <taxon>Bacteria</taxon>
        <taxon>Pseudomonadati</taxon>
        <taxon>Bacteroidota</taxon>
        <taxon>Flavobacteriia</taxon>
        <taxon>Flavobacteriales</taxon>
        <taxon>Flavobacteriaceae</taxon>
        <taxon>Leeuwenhoekiella</taxon>
    </lineage>
</organism>
<dbReference type="EMBL" id="AANC01000004">
    <property type="protein sequence ID" value="EAQ49655.1"/>
    <property type="molecule type" value="Genomic_DNA"/>
</dbReference>
<feature type="transmembrane region" description="Helical" evidence="1">
    <location>
        <begin position="21"/>
        <end position="44"/>
    </location>
</feature>
<keyword evidence="3" id="KW-1185">Reference proteome</keyword>
<evidence type="ECO:0000256" key="1">
    <source>
        <dbReference type="SAM" id="Phobius"/>
    </source>
</evidence>
<accession>A3XLC4</accession>
<dbReference type="HOGENOM" id="CLU_2479503_0_0_10"/>
<evidence type="ECO:0000313" key="2">
    <source>
        <dbReference type="EMBL" id="EAQ49655.1"/>
    </source>
</evidence>
<dbReference type="OrthoDB" id="1448368at2"/>
<name>A3XLC4_LEEBM</name>
<keyword evidence="1" id="KW-1133">Transmembrane helix</keyword>
<proteinExistence type="predicted"/>